<protein>
    <submittedName>
        <fullName evidence="1">3699_t:CDS:1</fullName>
    </submittedName>
</protein>
<accession>A0ACA9K511</accession>
<name>A0ACA9K511_9GLOM</name>
<feature type="non-terminal residue" evidence="1">
    <location>
        <position position="49"/>
    </location>
</feature>
<proteinExistence type="predicted"/>
<organism evidence="1 2">
    <name type="scientific">Acaulospora colombiana</name>
    <dbReference type="NCBI Taxonomy" id="27376"/>
    <lineage>
        <taxon>Eukaryota</taxon>
        <taxon>Fungi</taxon>
        <taxon>Fungi incertae sedis</taxon>
        <taxon>Mucoromycota</taxon>
        <taxon>Glomeromycotina</taxon>
        <taxon>Glomeromycetes</taxon>
        <taxon>Diversisporales</taxon>
        <taxon>Acaulosporaceae</taxon>
        <taxon>Acaulospora</taxon>
    </lineage>
</organism>
<dbReference type="EMBL" id="CAJVPT010000768">
    <property type="protein sequence ID" value="CAG8450059.1"/>
    <property type="molecule type" value="Genomic_DNA"/>
</dbReference>
<evidence type="ECO:0000313" key="2">
    <source>
        <dbReference type="Proteomes" id="UP000789525"/>
    </source>
</evidence>
<sequence>MHHRISWLNISQTGGRNGDSMHIGQYEVTNSIFESFSNNGLDNFYPQGL</sequence>
<keyword evidence="2" id="KW-1185">Reference proteome</keyword>
<reference evidence="1" key="1">
    <citation type="submission" date="2021-06" db="EMBL/GenBank/DDBJ databases">
        <authorList>
            <person name="Kallberg Y."/>
            <person name="Tangrot J."/>
            <person name="Rosling A."/>
        </authorList>
    </citation>
    <scope>NUCLEOTIDE SEQUENCE</scope>
    <source>
        <strain evidence="1">CL356</strain>
    </source>
</reference>
<comment type="caution">
    <text evidence="1">The sequence shown here is derived from an EMBL/GenBank/DDBJ whole genome shotgun (WGS) entry which is preliminary data.</text>
</comment>
<dbReference type="Proteomes" id="UP000789525">
    <property type="component" value="Unassembled WGS sequence"/>
</dbReference>
<gene>
    <name evidence="1" type="ORF">ACOLOM_LOCUS718</name>
</gene>
<evidence type="ECO:0000313" key="1">
    <source>
        <dbReference type="EMBL" id="CAG8450059.1"/>
    </source>
</evidence>